<keyword evidence="10" id="KW-0732">Signal</keyword>
<dbReference type="GO" id="GO:0005634">
    <property type="term" value="C:nucleus"/>
    <property type="evidence" value="ECO:0007669"/>
    <property type="project" value="UniProtKB-SubCell"/>
</dbReference>
<feature type="region of interest" description="Disordered" evidence="8">
    <location>
        <begin position="358"/>
        <end position="377"/>
    </location>
</feature>
<accession>A0A183C6C9</accession>
<protein>
    <submittedName>
        <fullName evidence="13">C2H2-type domain-containing protein</fullName>
    </submittedName>
</protein>
<evidence type="ECO:0000256" key="4">
    <source>
        <dbReference type="ARBA" id="ARBA00022771"/>
    </source>
</evidence>
<feature type="chain" id="PRO_5008147131" evidence="10">
    <location>
        <begin position="36"/>
        <end position="861"/>
    </location>
</feature>
<keyword evidence="9" id="KW-0812">Transmembrane</keyword>
<keyword evidence="5" id="KW-0862">Zinc</keyword>
<feature type="region of interest" description="Disordered" evidence="8">
    <location>
        <begin position="690"/>
        <end position="735"/>
    </location>
</feature>
<reference evidence="12" key="1">
    <citation type="submission" date="2014-05" db="EMBL/GenBank/DDBJ databases">
        <title>The genome and life-stage specific transcriptomes of Globodera pallida elucidate key aspects of plant parasitism by a cyst nematode.</title>
        <authorList>
            <person name="Cotton J.A."/>
            <person name="Lilley C.J."/>
            <person name="Jones L.M."/>
            <person name="Kikuchi T."/>
            <person name="Reid A.J."/>
            <person name="Thorpe P."/>
            <person name="Tsai I.J."/>
            <person name="Beasley H."/>
            <person name="Blok V."/>
            <person name="Cock P.J.A."/>
            <person name="Van den Akker S.E."/>
            <person name="Holroyd N."/>
            <person name="Hunt M."/>
            <person name="Mantelin S."/>
            <person name="Naghra H."/>
            <person name="Pain A."/>
            <person name="Palomares-Rius J.E."/>
            <person name="Zarowiecki M."/>
            <person name="Berriman M."/>
            <person name="Jones J.T."/>
            <person name="Urwin P.E."/>
        </authorList>
    </citation>
    <scope>NUCLEOTIDE SEQUENCE [LARGE SCALE GENOMIC DNA]</scope>
    <source>
        <strain evidence="12">Lindley</strain>
    </source>
</reference>
<keyword evidence="9" id="KW-1133">Transmembrane helix</keyword>
<dbReference type="GO" id="GO:0000978">
    <property type="term" value="F:RNA polymerase II cis-regulatory region sequence-specific DNA binding"/>
    <property type="evidence" value="ECO:0007669"/>
    <property type="project" value="TreeGrafter"/>
</dbReference>
<keyword evidence="4 7" id="KW-0863">Zinc-finger</keyword>
<feature type="transmembrane region" description="Helical" evidence="9">
    <location>
        <begin position="413"/>
        <end position="436"/>
    </location>
</feature>
<comment type="subcellular location">
    <subcellularLocation>
        <location evidence="1">Nucleus</location>
    </subcellularLocation>
</comment>
<dbReference type="Proteomes" id="UP000050741">
    <property type="component" value="Unassembled WGS sequence"/>
</dbReference>
<feature type="compositionally biased region" description="Basic and acidic residues" evidence="8">
    <location>
        <begin position="483"/>
        <end position="492"/>
    </location>
</feature>
<feature type="compositionally biased region" description="Acidic residues" evidence="8">
    <location>
        <begin position="542"/>
        <end position="552"/>
    </location>
</feature>
<dbReference type="InterPro" id="IPR050527">
    <property type="entry name" value="Snail/Krueppel_Znf"/>
</dbReference>
<organism evidence="12 13">
    <name type="scientific">Globodera pallida</name>
    <name type="common">Potato cyst nematode worm</name>
    <name type="synonym">Heterodera pallida</name>
    <dbReference type="NCBI Taxonomy" id="36090"/>
    <lineage>
        <taxon>Eukaryota</taxon>
        <taxon>Metazoa</taxon>
        <taxon>Ecdysozoa</taxon>
        <taxon>Nematoda</taxon>
        <taxon>Chromadorea</taxon>
        <taxon>Rhabditida</taxon>
        <taxon>Tylenchina</taxon>
        <taxon>Tylenchomorpha</taxon>
        <taxon>Tylenchoidea</taxon>
        <taxon>Heteroderidae</taxon>
        <taxon>Heteroderinae</taxon>
        <taxon>Globodera</taxon>
    </lineage>
</organism>
<evidence type="ECO:0000256" key="3">
    <source>
        <dbReference type="ARBA" id="ARBA00022737"/>
    </source>
</evidence>
<keyword evidence="12" id="KW-1185">Reference proteome</keyword>
<keyword evidence="6" id="KW-0539">Nucleus</keyword>
<feature type="region of interest" description="Disordered" evidence="8">
    <location>
        <begin position="542"/>
        <end position="566"/>
    </location>
</feature>
<dbReference type="SUPFAM" id="SSF57667">
    <property type="entry name" value="beta-beta-alpha zinc fingers"/>
    <property type="match status" value="1"/>
</dbReference>
<evidence type="ECO:0000256" key="8">
    <source>
        <dbReference type="SAM" id="MobiDB-lite"/>
    </source>
</evidence>
<dbReference type="PROSITE" id="PS00028">
    <property type="entry name" value="ZINC_FINGER_C2H2_1"/>
    <property type="match status" value="2"/>
</dbReference>
<dbReference type="GO" id="GO:0000981">
    <property type="term" value="F:DNA-binding transcription factor activity, RNA polymerase II-specific"/>
    <property type="evidence" value="ECO:0007669"/>
    <property type="project" value="TreeGrafter"/>
</dbReference>
<keyword evidence="3" id="KW-0677">Repeat</keyword>
<dbReference type="InterPro" id="IPR013087">
    <property type="entry name" value="Znf_C2H2_type"/>
</dbReference>
<feature type="compositionally biased region" description="Low complexity" evidence="8">
    <location>
        <begin position="706"/>
        <end position="720"/>
    </location>
</feature>
<evidence type="ECO:0000256" key="5">
    <source>
        <dbReference type="ARBA" id="ARBA00022833"/>
    </source>
</evidence>
<feature type="compositionally biased region" description="Polar residues" evidence="8">
    <location>
        <begin position="360"/>
        <end position="370"/>
    </location>
</feature>
<evidence type="ECO:0000313" key="13">
    <source>
        <dbReference type="WBParaSite" id="GPLIN_000842400"/>
    </source>
</evidence>
<dbReference type="AlphaFoldDB" id="A0A183C6C9"/>
<dbReference type="SMART" id="SM00355">
    <property type="entry name" value="ZnF_C2H2"/>
    <property type="match status" value="4"/>
</dbReference>
<evidence type="ECO:0000313" key="12">
    <source>
        <dbReference type="Proteomes" id="UP000050741"/>
    </source>
</evidence>
<proteinExistence type="predicted"/>
<feature type="domain" description="C2H2-type" evidence="11">
    <location>
        <begin position="784"/>
        <end position="813"/>
    </location>
</feature>
<dbReference type="PANTHER" id="PTHR24388:SF54">
    <property type="entry name" value="PROTEIN ESCARGOT"/>
    <property type="match status" value="1"/>
</dbReference>
<dbReference type="GO" id="GO:0008270">
    <property type="term" value="F:zinc ion binding"/>
    <property type="evidence" value="ECO:0007669"/>
    <property type="project" value="UniProtKB-KW"/>
</dbReference>
<sequence length="861" mass="97589">MCGAKYLTSFVNSLPPLRLLRFLIASAFLFRPISANCSHHFFFNDGRPADGSNQTDEQQRQNILWTFLEDTKQCDDELSSLLSTGNSSTVQQEQQQLDQRLRPCGNELLDIELAPHSVFPVGKNILPYVQLNISVTTFSPVDELFIRFRCIYAPNLDDYLCHNHNIQRQKWGRMIWPCRRLRIDQKQRQFHFSYTCFRLFSLSQYSIEFFVLNRNEFCRRELIVTIPAEGQLDPKIAHFYEGIRSDQAAHTAPSWSPLLALDTSFSDSLIVQLHPSEWLMQSQQHRHSTVSVAAFSSSSPAPTSWQNNNDDDDYNTSYPFLLPRNVYRWAWSDVDAGNYTLFAFVEQRDCRLACRHPKRSSSNAHNQQDGTNDENGRQKCRICPHTALNFTLTVAKHSAEWRNSLLMTTVARQASICVLGLLSVLLVALVIAFLYVRIWRPRGIASNCWAYQLNSALEELRLYVETNPNWMEQRFITSSIEAKTGEEKEEATKNIGGPVNNSSLAQPQQLPEQPDGTVQIRVPTLAEQGQIAERYGLLAVDDEGEEEEDGDEGNANGQQKRILDAANVPLAKGPSSKRYRLLMVGEEDEEREELRSQVRRHEGRVHGESALECTVFGCEVRVAYNRLARHIRDCHSDVLKSIDSSTSSSPLTEEARTDELAVLGQKYQRLEGMNNKEEGEEENGAKLASLKGGKENKPATTASALPPFSTSSPPQAAQSVQPPPPSSSSSLSSSVGIVPTAELALGQHECAKCGQRKATRETLRRHIARVHDKRYTEPKREKRHRCEWPGCEKSFTTQGRLEDHVNGHTGKCPFNCEHCNRNFAARAEFVRHLRKYHATSIRQMSRQIEQLVDLTTEPADI</sequence>
<keyword evidence="2" id="KW-0479">Metal-binding</keyword>
<feature type="signal peptide" evidence="10">
    <location>
        <begin position="1"/>
        <end position="35"/>
    </location>
</feature>
<evidence type="ECO:0000256" key="1">
    <source>
        <dbReference type="ARBA" id="ARBA00004123"/>
    </source>
</evidence>
<evidence type="ECO:0000256" key="7">
    <source>
        <dbReference type="PROSITE-ProRule" id="PRU00042"/>
    </source>
</evidence>
<evidence type="ECO:0000256" key="6">
    <source>
        <dbReference type="ARBA" id="ARBA00023242"/>
    </source>
</evidence>
<dbReference type="Gene3D" id="3.30.160.60">
    <property type="entry name" value="Classic Zinc Finger"/>
    <property type="match status" value="2"/>
</dbReference>
<dbReference type="InterPro" id="IPR036236">
    <property type="entry name" value="Znf_C2H2_sf"/>
</dbReference>
<keyword evidence="9" id="KW-0472">Membrane</keyword>
<evidence type="ECO:0000256" key="9">
    <source>
        <dbReference type="SAM" id="Phobius"/>
    </source>
</evidence>
<dbReference type="PROSITE" id="PS50157">
    <property type="entry name" value="ZINC_FINGER_C2H2_2"/>
    <property type="match status" value="3"/>
</dbReference>
<feature type="domain" description="C2H2-type" evidence="11">
    <location>
        <begin position="814"/>
        <end position="838"/>
    </location>
</feature>
<feature type="compositionally biased region" description="Polar residues" evidence="8">
    <location>
        <begin position="499"/>
        <end position="511"/>
    </location>
</feature>
<evidence type="ECO:0000256" key="2">
    <source>
        <dbReference type="ARBA" id="ARBA00022723"/>
    </source>
</evidence>
<feature type="region of interest" description="Disordered" evidence="8">
    <location>
        <begin position="481"/>
        <end position="517"/>
    </location>
</feature>
<dbReference type="PANTHER" id="PTHR24388">
    <property type="entry name" value="ZINC FINGER PROTEIN"/>
    <property type="match status" value="1"/>
</dbReference>
<evidence type="ECO:0000256" key="10">
    <source>
        <dbReference type="SAM" id="SignalP"/>
    </source>
</evidence>
<feature type="domain" description="C2H2-type" evidence="11">
    <location>
        <begin position="748"/>
        <end position="776"/>
    </location>
</feature>
<reference evidence="13" key="2">
    <citation type="submission" date="2016-06" db="UniProtKB">
        <authorList>
            <consortium name="WormBaseParasite"/>
        </authorList>
    </citation>
    <scope>IDENTIFICATION</scope>
</reference>
<evidence type="ECO:0000259" key="11">
    <source>
        <dbReference type="PROSITE" id="PS50157"/>
    </source>
</evidence>
<name>A0A183C6C9_GLOPA</name>
<dbReference type="WBParaSite" id="GPLIN_000842400">
    <property type="protein sequence ID" value="GPLIN_000842400"/>
    <property type="gene ID" value="GPLIN_000842400"/>
</dbReference>